<reference evidence="1 2" key="1">
    <citation type="journal article" date="2010" name="Int. J. Syst. Evol. Microbiol.">
        <title>Thiohalobacter thiocyanaticus gen. nov., sp. nov., a moderately halophilic, sulfur-oxidizing gammaproteobacterium from hypersaline lakes, that utilizes thiocyanate.</title>
        <authorList>
            <person name="Sorokin D.Y."/>
            <person name="Kovaleva O.L."/>
            <person name="Tourova T.P."/>
            <person name="Muyzer G."/>
        </authorList>
    </citation>
    <scope>NUCLEOTIDE SEQUENCE [LARGE SCALE GENOMIC DNA]</scope>
    <source>
        <strain evidence="1 2">Hrh1</strain>
    </source>
</reference>
<comment type="caution">
    <text evidence="1">The sequence shown here is derived from an EMBL/GenBank/DDBJ whole genome shotgun (WGS) entry which is preliminary data.</text>
</comment>
<keyword evidence="2" id="KW-1185">Reference proteome</keyword>
<dbReference type="EMBL" id="QZMU01000001">
    <property type="protein sequence ID" value="RRQ23049.1"/>
    <property type="molecule type" value="Genomic_DNA"/>
</dbReference>
<name>A0A426QMS4_9GAMM</name>
<evidence type="ECO:0000313" key="1">
    <source>
        <dbReference type="EMBL" id="RRQ23049.1"/>
    </source>
</evidence>
<protein>
    <submittedName>
        <fullName evidence="1">DUF3301 domain-containing protein</fullName>
    </submittedName>
</protein>
<dbReference type="Pfam" id="PF11743">
    <property type="entry name" value="DUF3301"/>
    <property type="match status" value="1"/>
</dbReference>
<organism evidence="1 2">
    <name type="scientific">Thiohalobacter thiocyanaticus</name>
    <dbReference type="NCBI Taxonomy" id="585455"/>
    <lineage>
        <taxon>Bacteria</taxon>
        <taxon>Pseudomonadati</taxon>
        <taxon>Pseudomonadota</taxon>
        <taxon>Gammaproteobacteria</taxon>
        <taxon>Thiohalobacterales</taxon>
        <taxon>Thiohalobacteraceae</taxon>
        <taxon>Thiohalobacter</taxon>
    </lineage>
</organism>
<dbReference type="AlphaFoldDB" id="A0A426QMS4"/>
<evidence type="ECO:0000313" key="2">
    <source>
        <dbReference type="Proteomes" id="UP000287798"/>
    </source>
</evidence>
<gene>
    <name evidence="1" type="ORF">D6C00_05025</name>
</gene>
<sequence>MTGPVTPVLLILLAVLVVFWLDSMKARDLAAAFARDTCQRQGLQLLDATVTLTRLGLTRAPRGHATLARTYRFEYSRDGTTRQTGFIRLRGHRIETIGLADDIA</sequence>
<dbReference type="InterPro" id="IPR021732">
    <property type="entry name" value="DUF3301"/>
</dbReference>
<proteinExistence type="predicted"/>
<accession>A0A426QMS4</accession>
<dbReference type="Proteomes" id="UP000287798">
    <property type="component" value="Unassembled WGS sequence"/>
</dbReference>